<dbReference type="Gene3D" id="3.60.21.10">
    <property type="match status" value="1"/>
</dbReference>
<dbReference type="InterPro" id="IPR008334">
    <property type="entry name" value="5'-Nucleotdase_C"/>
</dbReference>
<proteinExistence type="inferred from homology"/>
<sequence>MLRRQETPYNEWRMKNNLLLIGAALSLSSCSMILGPSTVDVTVIGVNDFHGNLLPTSFRVPDPADRTKTLTVQAGGVEAIGGILAEARKANPNTIFVGVGDMTGASPLISGLLRDEPTINALNGLGMAVNVVGNHEFDYGFAELQRYQKGGCNSNDAAKACKFNNTFEGAKFTYIASNVLDEKTGQPVLPAYKIVQVGNAKVAFVGAVLKDTPTVVTPAGVAGLKFEDEVKSINAAIPTIKRMGADAIVALVHQGGTSGDAFDIVNCKTLSGPIVDIAKNLDPAVSAIMTGHTHRGYNCLVPGPDGKDRTVIQGDALGHLLQRLDMTIDTRANRVTAIRASNVVVDAAKTPKDAAMTALVQKAKDLTDPIARTVIATLGVEQITRAAGPNGESLLGRVIADSQLAAAAPADKGGAVIALMNPGGIRADLPVNVPNASKQVTYGDAFTVQPFGNILTVITLTGAQIKAALEQQFDNPSAGSNRLLQVSRGFTYTWDNAKPKGDKVSEIKLGGQAIDPAASYRVVLNNFLADGGDGFTTFAQGTNRLGGDLDIDAFRAYLTSTTVTPDTTERIKRLN</sequence>
<dbReference type="InterPro" id="IPR029052">
    <property type="entry name" value="Metallo-depent_PP-like"/>
</dbReference>
<evidence type="ECO:0000256" key="2">
    <source>
        <dbReference type="RuleBase" id="RU362119"/>
    </source>
</evidence>
<evidence type="ECO:0000313" key="5">
    <source>
        <dbReference type="EMBL" id="GAA5440771.1"/>
    </source>
</evidence>
<evidence type="ECO:0000256" key="1">
    <source>
        <dbReference type="ARBA" id="ARBA00022729"/>
    </source>
</evidence>
<dbReference type="Pfam" id="PF02872">
    <property type="entry name" value="5_nucleotid_C"/>
    <property type="match status" value="1"/>
</dbReference>
<evidence type="ECO:0000259" key="3">
    <source>
        <dbReference type="Pfam" id="PF00149"/>
    </source>
</evidence>
<protein>
    <submittedName>
        <fullName evidence="5">Endonuclease YhcR</fullName>
    </submittedName>
</protein>
<dbReference type="PROSITE" id="PS51257">
    <property type="entry name" value="PROKAR_LIPOPROTEIN"/>
    <property type="match status" value="1"/>
</dbReference>
<comment type="caution">
    <text evidence="5">The sequence shown here is derived from an EMBL/GenBank/DDBJ whole genome shotgun (WGS) entry which is preliminary data.</text>
</comment>
<comment type="similarity">
    <text evidence="2">Belongs to the 5'-nucleotidase family.</text>
</comment>
<dbReference type="Gene3D" id="3.90.780.10">
    <property type="entry name" value="5'-Nucleotidase, C-terminal domain"/>
    <property type="match status" value="1"/>
</dbReference>
<accession>A0ABP9UDD5</accession>
<feature type="domain" description="Calcineurin-like phosphoesterase" evidence="3">
    <location>
        <begin position="42"/>
        <end position="295"/>
    </location>
</feature>
<dbReference type="GO" id="GO:0004519">
    <property type="term" value="F:endonuclease activity"/>
    <property type="evidence" value="ECO:0007669"/>
    <property type="project" value="UniProtKB-KW"/>
</dbReference>
<dbReference type="SUPFAM" id="SSF55816">
    <property type="entry name" value="5'-nucleotidase (syn. UDP-sugar hydrolase), C-terminal domain"/>
    <property type="match status" value="1"/>
</dbReference>
<dbReference type="InterPro" id="IPR036907">
    <property type="entry name" value="5'-Nucleotdase_C_sf"/>
</dbReference>
<dbReference type="InterPro" id="IPR004843">
    <property type="entry name" value="Calcineurin-like_PHP"/>
</dbReference>
<gene>
    <name evidence="5" type="primary">yhcR</name>
    <name evidence="5" type="ORF">Dcae01_02291</name>
</gene>
<keyword evidence="1" id="KW-0732">Signal</keyword>
<organism evidence="5 6">
    <name type="scientific">Deinococcus caeni</name>
    <dbReference type="NCBI Taxonomy" id="569127"/>
    <lineage>
        <taxon>Bacteria</taxon>
        <taxon>Thermotogati</taxon>
        <taxon>Deinococcota</taxon>
        <taxon>Deinococci</taxon>
        <taxon>Deinococcales</taxon>
        <taxon>Deinococcaceae</taxon>
        <taxon>Deinococcus</taxon>
    </lineage>
</organism>
<evidence type="ECO:0000313" key="6">
    <source>
        <dbReference type="Proteomes" id="UP001423409"/>
    </source>
</evidence>
<dbReference type="PANTHER" id="PTHR11575">
    <property type="entry name" value="5'-NUCLEOTIDASE-RELATED"/>
    <property type="match status" value="1"/>
</dbReference>
<dbReference type="SUPFAM" id="SSF56300">
    <property type="entry name" value="Metallo-dependent phosphatases"/>
    <property type="match status" value="1"/>
</dbReference>
<keyword evidence="5" id="KW-0540">Nuclease</keyword>
<name>A0ABP9UDD5_9DEIO</name>
<feature type="domain" description="5'-Nucleotidase C-terminal" evidence="4">
    <location>
        <begin position="374"/>
        <end position="539"/>
    </location>
</feature>
<dbReference type="Pfam" id="PF00149">
    <property type="entry name" value="Metallophos"/>
    <property type="match status" value="1"/>
</dbReference>
<evidence type="ECO:0000259" key="4">
    <source>
        <dbReference type="Pfam" id="PF02872"/>
    </source>
</evidence>
<keyword evidence="5" id="KW-0255">Endonuclease</keyword>
<dbReference type="PANTHER" id="PTHR11575:SF24">
    <property type="entry name" value="5'-NUCLEOTIDASE"/>
    <property type="match status" value="1"/>
</dbReference>
<keyword evidence="2" id="KW-0547">Nucleotide-binding</keyword>
<dbReference type="EMBL" id="BAABQU010000027">
    <property type="protein sequence ID" value="GAA5440771.1"/>
    <property type="molecule type" value="Genomic_DNA"/>
</dbReference>
<keyword evidence="2" id="KW-0378">Hydrolase</keyword>
<dbReference type="InterPro" id="IPR006179">
    <property type="entry name" value="5_nucleotidase/apyrase"/>
</dbReference>
<keyword evidence="6" id="KW-1185">Reference proteome</keyword>
<dbReference type="PRINTS" id="PR01607">
    <property type="entry name" value="APYRASEFAMLY"/>
</dbReference>
<reference evidence="5 6" key="1">
    <citation type="submission" date="2024-02" db="EMBL/GenBank/DDBJ databases">
        <title>Deinococcus caeni NBRC 101312.</title>
        <authorList>
            <person name="Ichikawa N."/>
            <person name="Katano-Makiyama Y."/>
            <person name="Hidaka K."/>
        </authorList>
    </citation>
    <scope>NUCLEOTIDE SEQUENCE [LARGE SCALE GENOMIC DNA]</scope>
    <source>
        <strain evidence="5 6">NBRC 101312</strain>
    </source>
</reference>
<dbReference type="Proteomes" id="UP001423409">
    <property type="component" value="Unassembled WGS sequence"/>
</dbReference>